<dbReference type="Pfam" id="PF01652">
    <property type="entry name" value="IF4E"/>
    <property type="match status" value="1"/>
</dbReference>
<evidence type="ECO:0000313" key="4">
    <source>
        <dbReference type="Proteomes" id="UP000076078"/>
    </source>
</evidence>
<evidence type="ECO:0000256" key="1">
    <source>
        <dbReference type="RuleBase" id="RU004374"/>
    </source>
</evidence>
<dbReference type="GO" id="GO:0016281">
    <property type="term" value="C:eukaryotic translation initiation factor 4F complex"/>
    <property type="evidence" value="ECO:0007669"/>
    <property type="project" value="TreeGrafter"/>
</dbReference>
<evidence type="ECO:0000313" key="3">
    <source>
        <dbReference type="EMBL" id="KYQ89556.1"/>
    </source>
</evidence>
<keyword evidence="1" id="KW-0648">Protein biosynthesis</keyword>
<dbReference type="InterPro" id="IPR023398">
    <property type="entry name" value="TIF_eIF4e-like"/>
</dbReference>
<protein>
    <submittedName>
        <fullName evidence="3">Uncharacterized protein</fullName>
    </submittedName>
</protein>
<dbReference type="STRING" id="361077.A0A151Z6G7"/>
<organism evidence="3 4">
    <name type="scientific">Tieghemostelium lacteum</name>
    <name type="common">Slime mold</name>
    <name type="synonym">Dictyostelium lacteum</name>
    <dbReference type="NCBI Taxonomy" id="361077"/>
    <lineage>
        <taxon>Eukaryota</taxon>
        <taxon>Amoebozoa</taxon>
        <taxon>Evosea</taxon>
        <taxon>Eumycetozoa</taxon>
        <taxon>Dictyostelia</taxon>
        <taxon>Dictyosteliales</taxon>
        <taxon>Raperosteliaceae</taxon>
        <taxon>Tieghemostelium</taxon>
    </lineage>
</organism>
<dbReference type="SUPFAM" id="SSF55418">
    <property type="entry name" value="eIF4e-like"/>
    <property type="match status" value="1"/>
</dbReference>
<dbReference type="OrthoDB" id="590761at2759"/>
<evidence type="ECO:0000256" key="2">
    <source>
        <dbReference type="SAM" id="MobiDB-lite"/>
    </source>
</evidence>
<dbReference type="PANTHER" id="PTHR11960">
    <property type="entry name" value="EUKARYOTIC TRANSLATION INITIATION FACTOR 4E RELATED"/>
    <property type="match status" value="1"/>
</dbReference>
<gene>
    <name evidence="3" type="ORF">DLAC_09507</name>
</gene>
<reference evidence="3 4" key="1">
    <citation type="submission" date="2015-12" db="EMBL/GenBank/DDBJ databases">
        <title>Dictyostelia acquired genes for synthesis and detection of signals that induce cell-type specialization by lateral gene transfer from prokaryotes.</title>
        <authorList>
            <person name="Gloeckner G."/>
            <person name="Schaap P."/>
        </authorList>
    </citation>
    <scope>NUCLEOTIDE SEQUENCE [LARGE SCALE GENOMIC DNA]</scope>
    <source>
        <strain evidence="3 4">TK</strain>
    </source>
</reference>
<dbReference type="Gene3D" id="3.30.760.10">
    <property type="entry name" value="RNA Cap, Translation Initiation Factor Eif4e"/>
    <property type="match status" value="1"/>
</dbReference>
<dbReference type="EMBL" id="LODT01000039">
    <property type="protein sequence ID" value="KYQ89556.1"/>
    <property type="molecule type" value="Genomic_DNA"/>
</dbReference>
<keyword evidence="1" id="KW-0396">Initiation factor</keyword>
<proteinExistence type="inferred from homology"/>
<comment type="caution">
    <text evidence="3">The sequence shown here is derived from an EMBL/GenBank/DDBJ whole genome shotgun (WGS) entry which is preliminary data.</text>
</comment>
<dbReference type="GO" id="GO:0000340">
    <property type="term" value="F:RNA 7-methylguanosine cap binding"/>
    <property type="evidence" value="ECO:0007669"/>
    <property type="project" value="TreeGrafter"/>
</dbReference>
<dbReference type="OMA" id="KWWEDLL"/>
<dbReference type="GO" id="GO:0003743">
    <property type="term" value="F:translation initiation factor activity"/>
    <property type="evidence" value="ECO:0007669"/>
    <property type="project" value="UniProtKB-KW"/>
</dbReference>
<accession>A0A151Z6G7</accession>
<name>A0A151Z6G7_TIELA</name>
<dbReference type="FunCoup" id="A0A151Z6G7">
    <property type="interactions" value="34"/>
</dbReference>
<dbReference type="Proteomes" id="UP000076078">
    <property type="component" value="Unassembled WGS sequence"/>
</dbReference>
<dbReference type="InterPro" id="IPR001040">
    <property type="entry name" value="TIF_eIF_4E"/>
</dbReference>
<dbReference type="InParanoid" id="A0A151Z6G7"/>
<dbReference type="PANTHER" id="PTHR11960:SF18">
    <property type="entry name" value="EUKARYOTIC TRANSLATION INITIATION FACTOR 4E HOMOLOGOUS PROTEIN, ISOFORM B"/>
    <property type="match status" value="1"/>
</dbReference>
<sequence>MVHYLKDTFYFYCNNKRPKNTSDYMMGLQCISGPIKSVEDFWSYYCHMIRPVDEFSTLSDIYFFKEGIKPLWEDEANKSGGKFVIKTRKNYSSKWWEDLLLAFVGDQIDGGENVNGIVVSFRSNDNNLIGIWNNNIEDTERLSHCIKNLFKIDKLDYKPHFDRILKEESLKNRDNATFSDEAIDSLGSSLDGGFDFMGKYVVSPLNSSGGGGGSNLSPQQQYLHFQQQHQQHLQQMQQQKLQQQQKNIF</sequence>
<keyword evidence="1" id="KW-0694">RNA-binding</keyword>
<dbReference type="AlphaFoldDB" id="A0A151Z6G7"/>
<comment type="similarity">
    <text evidence="1">Belongs to the eukaryotic initiation factor 4E family.</text>
</comment>
<feature type="region of interest" description="Disordered" evidence="2">
    <location>
        <begin position="224"/>
        <end position="249"/>
    </location>
</feature>
<keyword evidence="4" id="KW-1185">Reference proteome</keyword>